<evidence type="ECO:0000313" key="1">
    <source>
        <dbReference type="EMBL" id="CAH1738677.1"/>
    </source>
</evidence>
<name>A0A9P0JH66_APHGO</name>
<dbReference type="EMBL" id="OU899037">
    <property type="protein sequence ID" value="CAH1738677.1"/>
    <property type="molecule type" value="Genomic_DNA"/>
</dbReference>
<dbReference type="Proteomes" id="UP001154329">
    <property type="component" value="Chromosome 4"/>
</dbReference>
<accession>A0A9P0JH66</accession>
<reference evidence="1" key="2">
    <citation type="submission" date="2022-10" db="EMBL/GenBank/DDBJ databases">
        <authorList>
            <consortium name="ENA_rothamsted_submissions"/>
            <consortium name="culmorum"/>
            <person name="King R."/>
        </authorList>
    </citation>
    <scope>NUCLEOTIDE SEQUENCE</scope>
</reference>
<evidence type="ECO:0000313" key="2">
    <source>
        <dbReference type="Proteomes" id="UP001154329"/>
    </source>
</evidence>
<keyword evidence="2" id="KW-1185">Reference proteome</keyword>
<proteinExistence type="predicted"/>
<protein>
    <submittedName>
        <fullName evidence="1">Uncharacterized protein</fullName>
    </submittedName>
</protein>
<gene>
    <name evidence="1" type="ORF">APHIGO_LOCUS11965</name>
</gene>
<reference evidence="1" key="1">
    <citation type="submission" date="2022-02" db="EMBL/GenBank/DDBJ databases">
        <authorList>
            <person name="King R."/>
        </authorList>
    </citation>
    <scope>NUCLEOTIDE SEQUENCE</scope>
</reference>
<dbReference type="AlphaFoldDB" id="A0A9P0JH66"/>
<organism evidence="1 2">
    <name type="scientific">Aphis gossypii</name>
    <name type="common">Cotton aphid</name>
    <dbReference type="NCBI Taxonomy" id="80765"/>
    <lineage>
        <taxon>Eukaryota</taxon>
        <taxon>Metazoa</taxon>
        <taxon>Ecdysozoa</taxon>
        <taxon>Arthropoda</taxon>
        <taxon>Hexapoda</taxon>
        <taxon>Insecta</taxon>
        <taxon>Pterygota</taxon>
        <taxon>Neoptera</taxon>
        <taxon>Paraneoptera</taxon>
        <taxon>Hemiptera</taxon>
        <taxon>Sternorrhyncha</taxon>
        <taxon>Aphidomorpha</taxon>
        <taxon>Aphidoidea</taxon>
        <taxon>Aphididae</taxon>
        <taxon>Aphidini</taxon>
        <taxon>Aphis</taxon>
        <taxon>Aphis</taxon>
    </lineage>
</organism>
<sequence>MIMSRAQRRRLRCRDIWSVRGLRNLRVLSSSSTCTQTSRHYTPSLFSIKTCTTRLMTFDWTYSPHPEKEGGGEGHFHWCPSRWKERCRIYTDGVINWLRPTGFAVLLDLISLRVYDLNDFLLSAWSSQPRRNTKRLIIVHNDV</sequence>